<evidence type="ECO:0000313" key="8">
    <source>
        <dbReference type="EMBL" id="ADN36887.1"/>
    </source>
</evidence>
<feature type="transmembrane region" description="Helical" evidence="6">
    <location>
        <begin position="266"/>
        <end position="284"/>
    </location>
</feature>
<dbReference type="PANTHER" id="PTHR33406:SF13">
    <property type="entry name" value="MEMBRANE PROTEIN YDFJ"/>
    <property type="match status" value="1"/>
</dbReference>
<dbReference type="Gene3D" id="1.20.1640.10">
    <property type="entry name" value="Multidrug efflux transporter AcrB transmembrane domain"/>
    <property type="match status" value="2"/>
</dbReference>
<accession>E1RK74</accession>
<dbReference type="Proteomes" id="UP000006565">
    <property type="component" value="Chromosome"/>
</dbReference>
<dbReference type="PANTHER" id="PTHR33406">
    <property type="entry name" value="MEMBRANE PROTEIN MJ1562-RELATED"/>
    <property type="match status" value="1"/>
</dbReference>
<protein>
    <submittedName>
        <fullName evidence="8">Efflux transporter, hydrophobe/amphiphile efflux-3 (HAE3) family</fullName>
    </submittedName>
</protein>
<feature type="transmembrane region" description="Helical" evidence="6">
    <location>
        <begin position="639"/>
        <end position="658"/>
    </location>
</feature>
<proteinExistence type="predicted"/>
<feature type="transmembrane region" description="Helical" evidence="6">
    <location>
        <begin position="304"/>
        <end position="331"/>
    </location>
</feature>
<feature type="domain" description="SSD" evidence="7">
    <location>
        <begin position="243"/>
        <end position="365"/>
    </location>
</feature>
<feature type="transmembrane region" description="Helical" evidence="6">
    <location>
        <begin position="615"/>
        <end position="632"/>
    </location>
</feature>
<dbReference type="GO" id="GO:0005886">
    <property type="term" value="C:plasma membrane"/>
    <property type="evidence" value="ECO:0007669"/>
    <property type="project" value="UniProtKB-SubCell"/>
</dbReference>
<dbReference type="InterPro" id="IPR000731">
    <property type="entry name" value="SSD"/>
</dbReference>
<evidence type="ECO:0000259" key="7">
    <source>
        <dbReference type="PROSITE" id="PS50156"/>
    </source>
</evidence>
<feature type="domain" description="SSD" evidence="7">
    <location>
        <begin position="617"/>
        <end position="763"/>
    </location>
</feature>
<evidence type="ECO:0000256" key="4">
    <source>
        <dbReference type="ARBA" id="ARBA00022989"/>
    </source>
</evidence>
<dbReference type="InterPro" id="IPR050545">
    <property type="entry name" value="Mycobact_MmpL"/>
</dbReference>
<evidence type="ECO:0000256" key="2">
    <source>
        <dbReference type="ARBA" id="ARBA00022475"/>
    </source>
</evidence>
<feature type="transmembrane region" description="Helical" evidence="6">
    <location>
        <begin position="337"/>
        <end position="359"/>
    </location>
</feature>
<sequence>MYGSGRRMIILKSPFEFIAQSINKRPFVVAGLIITVLLLGIYGATMITMETGTETYLDTDKPVGSLLMHYTEIFGSDSVVLIVEGADVTRPDVLNYLESLEGDLGGQRYIAGATGIVDLIKSANGGVIPQNQADVDAVLDSLPSDYLDVLLPSKMMTLVSIPLETGVPEEAQEGIVNNVDSLIAFSNPPAGITITPTGSPAFTVEMQADMQNSMGTLIALAMIFMVIAMFVLFGHVRYRLLPVFIVFCGILSTFGVMGFAGIPVTSIVIAAFPVLIGIGVDYAIQFQSRFDEEIKRSTMKEAVFTTVTNSGPAIFFAMCATALGFVALTFLAPSPMISGFGTTCIIGIACCYLSAMVVIPTFATIVKYKPKTGGLNPLDQAESCQLDWKGCEEPPHVKPGTKGSFMERYDIAIGKLAGKIARNPAPVLVALLMLAIVGIQLDETIIIDTDEDAMVPQNMPAMISMNKLSSVVGSTDTITAFVKADSVLEPGTLRWIDDFGEYELSKQDDLTGVTSVATYLKLYNNGVLPTEATEIERVWNLIPESTKESYLNGNTETVMEFSMEDLSIPATQALIKDMQKDLDWYTPHPGMTVTYTGQSVMFGDLIDGIEETKNPMTFVGFGLILLLLILLYRKFTAVTPLVPIIMIVGWNGIIMYSLGLTYTLLTACLGAMTIGVASEYTIVMMERYLEEKEKGLDTITAIQTSVQKIGAAVSVSGLATVCGFSALTLSTSPIIQNFGIVTVIAVGFSILGAIIVMPAAISVFESINDIMKDWKRHRAGGCPKQKKKESGYAAKLSEFLKI</sequence>
<reference evidence="8 9" key="1">
    <citation type="journal article" date="2010" name="Stand. Genomic Sci.">
        <title>Complete genome sequence of Methanoplanus petrolearius type strain (SEBR 4847).</title>
        <authorList>
            <person name="Brambilla E."/>
            <person name="Djao O.D."/>
            <person name="Daligault H."/>
            <person name="Lapidus A."/>
            <person name="Lucas S."/>
            <person name="Hammon N."/>
            <person name="Nolan M."/>
            <person name="Tice H."/>
            <person name="Cheng J.F."/>
            <person name="Han C."/>
            <person name="Tapia R."/>
            <person name="Goodwin L."/>
            <person name="Pitluck S."/>
            <person name="Liolios K."/>
            <person name="Ivanova N."/>
            <person name="Mavromatis K."/>
            <person name="Mikhailova N."/>
            <person name="Pati A."/>
            <person name="Chen A."/>
            <person name="Palaniappan K."/>
            <person name="Land M."/>
            <person name="Hauser L."/>
            <person name="Chang Y.J."/>
            <person name="Jeffries C.D."/>
            <person name="Rohde M."/>
            <person name="Spring S."/>
            <person name="Sikorski J."/>
            <person name="Goker M."/>
            <person name="Woyke T."/>
            <person name="Bristow J."/>
            <person name="Eisen J.A."/>
            <person name="Markowitz V."/>
            <person name="Hugenholtz P."/>
            <person name="Kyrpides N.C."/>
            <person name="Klenk H.P."/>
        </authorList>
    </citation>
    <scope>NUCLEOTIDE SEQUENCE [LARGE SCALE GENOMIC DNA]</scope>
    <source>
        <strain evidence="9">DSM 11571 / OCM 486 / SEBR 4847</strain>
    </source>
</reference>
<dbReference type="PROSITE" id="PS50156">
    <property type="entry name" value="SSD"/>
    <property type="match status" value="2"/>
</dbReference>
<keyword evidence="4 6" id="KW-1133">Transmembrane helix</keyword>
<dbReference type="InterPro" id="IPR004869">
    <property type="entry name" value="MMPL_dom"/>
</dbReference>
<feature type="transmembrane region" description="Helical" evidence="6">
    <location>
        <begin position="664"/>
        <end position="685"/>
    </location>
</feature>
<dbReference type="HOGENOM" id="CLU_008861_2_0_2"/>
<evidence type="ECO:0000256" key="6">
    <source>
        <dbReference type="SAM" id="Phobius"/>
    </source>
</evidence>
<name>E1RK74_METP4</name>
<dbReference type="EMBL" id="CP002117">
    <property type="protein sequence ID" value="ADN36887.1"/>
    <property type="molecule type" value="Genomic_DNA"/>
</dbReference>
<evidence type="ECO:0000313" key="9">
    <source>
        <dbReference type="Proteomes" id="UP000006565"/>
    </source>
</evidence>
<feature type="transmembrane region" description="Helical" evidence="6">
    <location>
        <begin position="27"/>
        <end position="47"/>
    </location>
</feature>
<keyword evidence="5 6" id="KW-0472">Membrane</keyword>
<dbReference type="NCBIfam" id="TIGR00921">
    <property type="entry name" value="2A067"/>
    <property type="match status" value="1"/>
</dbReference>
<gene>
    <name evidence="8" type="ordered locus">Mpet_2139</name>
</gene>
<dbReference type="AlphaFoldDB" id="E1RK74"/>
<evidence type="ECO:0000256" key="1">
    <source>
        <dbReference type="ARBA" id="ARBA00004651"/>
    </source>
</evidence>
<dbReference type="eggNOG" id="arCOG02174">
    <property type="taxonomic scope" value="Archaea"/>
</dbReference>
<feature type="transmembrane region" description="Helical" evidence="6">
    <location>
        <begin position="240"/>
        <end position="260"/>
    </location>
</feature>
<dbReference type="KEGG" id="mpi:Mpet_2139"/>
<feature type="transmembrane region" description="Helical" evidence="6">
    <location>
        <begin position="706"/>
        <end position="726"/>
    </location>
</feature>
<comment type="subcellular location">
    <subcellularLocation>
        <location evidence="1">Cell membrane</location>
        <topology evidence="1">Multi-pass membrane protein</topology>
    </subcellularLocation>
</comment>
<dbReference type="STRING" id="679926.Mpet_2139"/>
<organism evidence="8 9">
    <name type="scientific">Methanolacinia petrolearia (strain DSM 11571 / OCM 486 / SEBR 4847)</name>
    <name type="common">Methanoplanus petrolearius</name>
    <dbReference type="NCBI Taxonomy" id="679926"/>
    <lineage>
        <taxon>Archaea</taxon>
        <taxon>Methanobacteriati</taxon>
        <taxon>Methanobacteriota</taxon>
        <taxon>Stenosarchaea group</taxon>
        <taxon>Methanomicrobia</taxon>
        <taxon>Methanomicrobiales</taxon>
        <taxon>Methanomicrobiaceae</taxon>
        <taxon>Methanolacinia</taxon>
    </lineage>
</organism>
<evidence type="ECO:0000256" key="5">
    <source>
        <dbReference type="ARBA" id="ARBA00023136"/>
    </source>
</evidence>
<dbReference type="SUPFAM" id="SSF82866">
    <property type="entry name" value="Multidrug efflux transporter AcrB transmembrane domain"/>
    <property type="match status" value="2"/>
</dbReference>
<keyword evidence="9" id="KW-1185">Reference proteome</keyword>
<evidence type="ECO:0000256" key="3">
    <source>
        <dbReference type="ARBA" id="ARBA00022692"/>
    </source>
</evidence>
<keyword evidence="2" id="KW-1003">Cell membrane</keyword>
<feature type="transmembrane region" description="Helical" evidence="6">
    <location>
        <begin position="425"/>
        <end position="441"/>
    </location>
</feature>
<feature type="transmembrane region" description="Helical" evidence="6">
    <location>
        <begin position="214"/>
        <end position="233"/>
    </location>
</feature>
<keyword evidence="3 6" id="KW-0812">Transmembrane</keyword>
<feature type="transmembrane region" description="Helical" evidence="6">
    <location>
        <begin position="738"/>
        <end position="764"/>
    </location>
</feature>
<dbReference type="Pfam" id="PF03176">
    <property type="entry name" value="MMPL"/>
    <property type="match status" value="2"/>
</dbReference>